<dbReference type="EMBL" id="JBHTCJ010000010">
    <property type="protein sequence ID" value="MFC7343463.1"/>
    <property type="molecule type" value="Genomic_DNA"/>
</dbReference>
<proteinExistence type="predicted"/>
<gene>
    <name evidence="2" type="ORF">ACFQRI_18840</name>
</gene>
<feature type="region of interest" description="Disordered" evidence="1">
    <location>
        <begin position="1"/>
        <end position="46"/>
    </location>
</feature>
<dbReference type="Proteomes" id="UP001596504">
    <property type="component" value="Unassembled WGS sequence"/>
</dbReference>
<comment type="caution">
    <text evidence="2">The sequence shown here is derived from an EMBL/GenBank/DDBJ whole genome shotgun (WGS) entry which is preliminary data.</text>
</comment>
<organism evidence="2 3">
    <name type="scientific">Saccharopolyspora griseoalba</name>
    <dbReference type="NCBI Taxonomy" id="1431848"/>
    <lineage>
        <taxon>Bacteria</taxon>
        <taxon>Bacillati</taxon>
        <taxon>Actinomycetota</taxon>
        <taxon>Actinomycetes</taxon>
        <taxon>Pseudonocardiales</taxon>
        <taxon>Pseudonocardiaceae</taxon>
        <taxon>Saccharopolyspora</taxon>
    </lineage>
</organism>
<evidence type="ECO:0000256" key="1">
    <source>
        <dbReference type="SAM" id="MobiDB-lite"/>
    </source>
</evidence>
<evidence type="ECO:0000313" key="3">
    <source>
        <dbReference type="Proteomes" id="UP001596504"/>
    </source>
</evidence>
<evidence type="ECO:0000313" key="2">
    <source>
        <dbReference type="EMBL" id="MFC7343463.1"/>
    </source>
</evidence>
<name>A0ABW2LPA1_9PSEU</name>
<dbReference type="RefSeq" id="WP_380670387.1">
    <property type="nucleotide sequence ID" value="NZ_JBHTCJ010000010.1"/>
</dbReference>
<reference evidence="3" key="1">
    <citation type="journal article" date="2019" name="Int. J. Syst. Evol. Microbiol.">
        <title>The Global Catalogue of Microorganisms (GCM) 10K type strain sequencing project: providing services to taxonomists for standard genome sequencing and annotation.</title>
        <authorList>
            <consortium name="The Broad Institute Genomics Platform"/>
            <consortium name="The Broad Institute Genome Sequencing Center for Infectious Disease"/>
            <person name="Wu L."/>
            <person name="Ma J."/>
        </authorList>
    </citation>
    <scope>NUCLEOTIDE SEQUENCE [LARGE SCALE GENOMIC DNA]</scope>
    <source>
        <strain evidence="3">WLHS5</strain>
    </source>
</reference>
<keyword evidence="3" id="KW-1185">Reference proteome</keyword>
<sequence length="94" mass="9710">MRCARYPEHSAGTAPASIPQPFGLRGRWSPPHRGQQAPRCGGIADRGVEVGHPAELAPSAVDELVGPAIVAIGGRSEPSLTASAEARAHLRAAQ</sequence>
<feature type="region of interest" description="Disordered" evidence="1">
    <location>
        <begin position="75"/>
        <end position="94"/>
    </location>
</feature>
<accession>A0ABW2LPA1</accession>
<protein>
    <submittedName>
        <fullName evidence="2">Uncharacterized protein</fullName>
    </submittedName>
</protein>